<protein>
    <submittedName>
        <fullName evidence="4">DUF115 domain-containing protein</fullName>
    </submittedName>
</protein>
<dbReference type="Pfam" id="PF01973">
    <property type="entry name" value="MptE-like"/>
    <property type="match status" value="1"/>
</dbReference>
<evidence type="ECO:0000313" key="3">
    <source>
        <dbReference type="EMBL" id="BBQ32551.1"/>
    </source>
</evidence>
<evidence type="ECO:0000313" key="5">
    <source>
        <dbReference type="Proteomes" id="UP000515756"/>
    </source>
</evidence>
<dbReference type="Proteomes" id="UP000515756">
    <property type="component" value="Chromosome"/>
</dbReference>
<evidence type="ECO:0000259" key="1">
    <source>
        <dbReference type="Pfam" id="PF01973"/>
    </source>
</evidence>
<dbReference type="Pfam" id="PF20157">
    <property type="entry name" value="Maf_flag10_N"/>
    <property type="match status" value="1"/>
</dbReference>
<feature type="domain" description="6-hydroxymethylpterin diphosphokinase MptE-like" evidence="1">
    <location>
        <begin position="296"/>
        <end position="458"/>
    </location>
</feature>
<evidence type="ECO:0000313" key="4">
    <source>
        <dbReference type="EMBL" id="MDH1506859.1"/>
    </source>
</evidence>
<dbReference type="Proteomes" id="UP001161704">
    <property type="component" value="Unassembled WGS sequence"/>
</dbReference>
<dbReference type="Gene3D" id="3.90.1480.10">
    <property type="entry name" value="Alpha-2,3-sialyltransferase"/>
    <property type="match status" value="1"/>
</dbReference>
<organism evidence="4 6">
    <name type="scientific">Aeromonas caviae</name>
    <name type="common">Aeromonas punctata</name>
    <dbReference type="NCBI Taxonomy" id="648"/>
    <lineage>
        <taxon>Bacteria</taxon>
        <taxon>Pseudomonadati</taxon>
        <taxon>Pseudomonadota</taxon>
        <taxon>Gammaproteobacteria</taxon>
        <taxon>Aeromonadales</taxon>
        <taxon>Aeromonadaceae</taxon>
        <taxon>Aeromonas</taxon>
    </lineage>
</organism>
<name>A0A443VY61_AERCA</name>
<dbReference type="InterPro" id="IPR002826">
    <property type="entry name" value="MptE-like"/>
</dbReference>
<reference evidence="4" key="2">
    <citation type="submission" date="2022-09" db="EMBL/GenBank/DDBJ databases">
        <title>Intensive care unit water sources are persistently colonized with multi-drug resistant bacteria and are the site of extensive horizontal gene transfer of antibiotic resistance genes.</title>
        <authorList>
            <person name="Diorio-Toth L."/>
        </authorList>
    </citation>
    <scope>NUCLEOTIDE SEQUENCE</scope>
    <source>
        <strain evidence="4">GD03710</strain>
    </source>
</reference>
<proteinExistence type="predicted"/>
<dbReference type="RefSeq" id="WP_128313960.1">
    <property type="nucleotide sequence ID" value="NZ_AP021927.1"/>
</dbReference>
<dbReference type="EMBL" id="JAOCIZ010000084">
    <property type="protein sequence ID" value="MDH1506859.1"/>
    <property type="molecule type" value="Genomic_DNA"/>
</dbReference>
<accession>A0A443VY61</accession>
<evidence type="ECO:0000259" key="2">
    <source>
        <dbReference type="Pfam" id="PF20157"/>
    </source>
</evidence>
<sequence length="708" mass="80969">MSVNIDTVLAKAEQEVLRLQQQAEQEAAMAAALPLRFEQNMAAFRQHIPHIADIYEAYQPTRPFRFFCNENGIPNLLWLDENTALYGADPFQSAQEQINQVLNRPFIHRFNFGMSNNLINQVHVQYLNKLCELYKNVGEKLNKLTGVPDSIPMVMMFGVGLGYQISYLYEKCNVKNLLIFEPDLDLFYASLFTFDWHSLLQHLNRENLGLHLFLGQDEDSLMEDLITTLHKRGDFWISGMFAFWHYPSEKIFSLVKCVEKEFYLLKAGWGFFDDNLFALAHSAKNIENRIPFLREGKSISSAYPDLPAMVIGNGPSLDEAIPFIKKNKEKFILFACGSSITALHKAGVKPDVIVVVERNKSTADFFKLLNDDDYLRDILFLSVDVIHPACRQYFNRMGLGFKLCEPMSYLLMRNVDDMSDFAQLSRANPFVGNTGLSYAVTLGFKDIYLCGIDNGYKNSQHHHSKYSAYYDDEGEPIEQLTELVINSGDVPVPGNFGGEVTANRLFCVSIKAMESLLKLNPEVRCYNCSDGAYIQGSTPLRINAISNDFNAIDKKVVLDHIHDNFFSPIEIDKNKISSLMAFDVFDMLLDRIISDWRVVEPEKDDISELMQKHFEYLTYVSATRQAHIHRVLVGSINYYFSFINTIIYTFDDVNMKDDIVVPAIGIMIDFFEAVRASYPKALDFIDDLDCEILEFYRKGSINRSPICS</sequence>
<dbReference type="InterPro" id="IPR045376">
    <property type="entry name" value="Maf_N"/>
</dbReference>
<dbReference type="AlphaFoldDB" id="A0A443VY61"/>
<evidence type="ECO:0000313" key="6">
    <source>
        <dbReference type="Proteomes" id="UP001161704"/>
    </source>
</evidence>
<dbReference type="PANTHER" id="PTHR41786:SF1">
    <property type="entry name" value="6-HYDROXYMETHYLPTERIN DIPHOSPHOKINASE MPTE-LIKE DOMAIN-CONTAINING PROTEIN"/>
    <property type="match status" value="1"/>
</dbReference>
<feature type="domain" description="Glycosyltransferase Maf N-terminal" evidence="2">
    <location>
        <begin position="36"/>
        <end position="255"/>
    </location>
</feature>
<reference evidence="3 5" key="1">
    <citation type="submission" date="2019-12" db="EMBL/GenBank/DDBJ databases">
        <title>complete genome sequences of Aeromonas caviae str. WP2-W18-ESBL-01 isolated from wastewater treatment plant effluent.</title>
        <authorList>
            <person name="Sekizuka T."/>
            <person name="Itokawa K."/>
            <person name="Yatsu K."/>
            <person name="Inamine Y."/>
            <person name="Kuroda M."/>
        </authorList>
    </citation>
    <scope>NUCLEOTIDE SEQUENCE [LARGE SCALE GENOMIC DNA]</scope>
    <source>
        <strain evidence="3 5">WP2-W18-ESBL-01</strain>
    </source>
</reference>
<dbReference type="EMBL" id="AP021927">
    <property type="protein sequence ID" value="BBQ32551.1"/>
    <property type="molecule type" value="Genomic_DNA"/>
</dbReference>
<gene>
    <name evidence="4" type="ORF">N5I20_17555</name>
    <name evidence="3" type="ORF">WP2W18E01_41330</name>
</gene>
<dbReference type="PANTHER" id="PTHR41786">
    <property type="entry name" value="MOTILITY ACCESSORY FACTOR MAF"/>
    <property type="match status" value="1"/>
</dbReference>